<reference evidence="1" key="1">
    <citation type="submission" date="2019-05" db="EMBL/GenBank/DDBJ databases">
        <title>Metatranscriptomic reconstruction reveals RNA viruses with the potential to shape carbon cycling in soil.</title>
        <authorList>
            <person name="Starr E.P."/>
            <person name="Nuccio E."/>
            <person name="Pett-Ridge J."/>
            <person name="Banfield J.F."/>
            <person name="Firestone M.K."/>
        </authorList>
    </citation>
    <scope>NUCLEOTIDE SEQUENCE</scope>
    <source>
        <strain evidence="1">H3_Bulk_40_scaffold_1305</strain>
    </source>
</reference>
<dbReference type="EMBL" id="MN032978">
    <property type="protein sequence ID" value="QDH86846.1"/>
    <property type="molecule type" value="Genomic_RNA"/>
</dbReference>
<evidence type="ECO:0008006" key="2">
    <source>
        <dbReference type="Google" id="ProtNLM"/>
    </source>
</evidence>
<evidence type="ECO:0000313" key="1">
    <source>
        <dbReference type="EMBL" id="QDH86846.1"/>
    </source>
</evidence>
<gene>
    <name evidence="1" type="ORF">H3Bulk401305_000003</name>
</gene>
<sequence>MAFADPQSVTINAVAQSLPRTSVKDGASVYTKDDGNTTLTISHAYGKRNRRVARIDVRKTAPDPLFPAQNTPYNMACYVVVDVPKVGYTIAEQKQIVDALTSFLTASSGAATTRLLGGES</sequence>
<name>A0A514CZR0_9VIRU</name>
<protein>
    <recommendedName>
        <fullName evidence="2">Coat protein</fullName>
    </recommendedName>
</protein>
<organism evidence="1">
    <name type="scientific">Leviviridae sp</name>
    <dbReference type="NCBI Taxonomy" id="2027243"/>
    <lineage>
        <taxon>Viruses</taxon>
        <taxon>Riboviria</taxon>
        <taxon>Orthornavirae</taxon>
        <taxon>Lenarviricota</taxon>
        <taxon>Leviviricetes</taxon>
        <taxon>Norzivirales</taxon>
        <taxon>Fiersviridae</taxon>
    </lineage>
</organism>
<accession>A0A514CZR0</accession>
<proteinExistence type="predicted"/>